<sequence>MADNNNLEVSPDKTNYTLFSRWAAGPSIYWKGDRMKQKHAIKYLVVHIDDKLDWSTHLQYQDTKAHQLQQNFLKTAGKSWGIKPRHRKVSHKTVIERMLCTWCLHPTVKIARIFSSIQRRFLLAITGAYRLFSSIQSVFCLAITGGLDDN</sequence>
<gene>
    <name evidence="1" type="ORF">AVEN_175485_1</name>
</gene>
<reference evidence="1 2" key="1">
    <citation type="journal article" date="2019" name="Sci. Rep.">
        <title>Orb-weaving spider Araneus ventricosus genome elucidates the spidroin gene catalogue.</title>
        <authorList>
            <person name="Kono N."/>
            <person name="Nakamura H."/>
            <person name="Ohtoshi R."/>
            <person name="Moran D.A.P."/>
            <person name="Shinohara A."/>
            <person name="Yoshida Y."/>
            <person name="Fujiwara M."/>
            <person name="Mori M."/>
            <person name="Tomita M."/>
            <person name="Arakawa K."/>
        </authorList>
    </citation>
    <scope>NUCLEOTIDE SEQUENCE [LARGE SCALE GENOMIC DNA]</scope>
</reference>
<dbReference type="AlphaFoldDB" id="A0A4Y2W2L6"/>
<evidence type="ECO:0000313" key="2">
    <source>
        <dbReference type="Proteomes" id="UP000499080"/>
    </source>
</evidence>
<proteinExistence type="predicted"/>
<keyword evidence="2" id="KW-1185">Reference proteome</keyword>
<dbReference type="Proteomes" id="UP000499080">
    <property type="component" value="Unassembled WGS sequence"/>
</dbReference>
<protein>
    <submittedName>
        <fullName evidence="1">Uncharacterized protein</fullName>
    </submittedName>
</protein>
<organism evidence="1 2">
    <name type="scientific">Araneus ventricosus</name>
    <name type="common">Orbweaver spider</name>
    <name type="synonym">Epeira ventricosa</name>
    <dbReference type="NCBI Taxonomy" id="182803"/>
    <lineage>
        <taxon>Eukaryota</taxon>
        <taxon>Metazoa</taxon>
        <taxon>Ecdysozoa</taxon>
        <taxon>Arthropoda</taxon>
        <taxon>Chelicerata</taxon>
        <taxon>Arachnida</taxon>
        <taxon>Araneae</taxon>
        <taxon>Araneomorphae</taxon>
        <taxon>Entelegynae</taxon>
        <taxon>Araneoidea</taxon>
        <taxon>Araneidae</taxon>
        <taxon>Araneus</taxon>
    </lineage>
</organism>
<name>A0A4Y2W2L6_ARAVE</name>
<comment type="caution">
    <text evidence="1">The sequence shown here is derived from an EMBL/GenBank/DDBJ whole genome shotgun (WGS) entry which is preliminary data.</text>
</comment>
<dbReference type="EMBL" id="BGPR01053552">
    <property type="protein sequence ID" value="GBO30380.1"/>
    <property type="molecule type" value="Genomic_DNA"/>
</dbReference>
<evidence type="ECO:0000313" key="1">
    <source>
        <dbReference type="EMBL" id="GBO30380.1"/>
    </source>
</evidence>
<dbReference type="OrthoDB" id="6433533at2759"/>
<accession>A0A4Y2W2L6</accession>